<reference evidence="2" key="1">
    <citation type="submission" date="2017-01" db="EMBL/GenBank/DDBJ databases">
        <title>Genome Analysis of Deinococcus marmoris KOPRI26562.</title>
        <authorList>
            <person name="Kim J.H."/>
            <person name="Oh H.-M."/>
        </authorList>
    </citation>
    <scope>NUCLEOTIDE SEQUENCE [LARGE SCALE GENOMIC DNA]</scope>
    <source>
        <strain evidence="2">PAMC 26633</strain>
    </source>
</reference>
<sequence>MTALTMDRTIGYVDGQAELACGQLEDLFCETAWRRSR</sequence>
<proteinExistence type="predicted"/>
<dbReference type="AlphaFoldDB" id="A0A226WVY8"/>
<evidence type="ECO:0000313" key="1">
    <source>
        <dbReference type="EMBL" id="OXC74748.1"/>
    </source>
</evidence>
<protein>
    <submittedName>
        <fullName evidence="1">Uncharacterized protein</fullName>
    </submittedName>
</protein>
<name>A0A226WVY8_CABSO</name>
<dbReference type="Proteomes" id="UP000214720">
    <property type="component" value="Unassembled WGS sequence"/>
</dbReference>
<comment type="caution">
    <text evidence="1">The sequence shown here is derived from an EMBL/GenBank/DDBJ whole genome shotgun (WGS) entry which is preliminary data.</text>
</comment>
<dbReference type="EMBL" id="MTHB01000205">
    <property type="protein sequence ID" value="OXC74748.1"/>
    <property type="molecule type" value="Genomic_DNA"/>
</dbReference>
<organism evidence="1 2">
    <name type="scientific">Caballeronia sordidicola</name>
    <name type="common">Burkholderia sordidicola</name>
    <dbReference type="NCBI Taxonomy" id="196367"/>
    <lineage>
        <taxon>Bacteria</taxon>
        <taxon>Pseudomonadati</taxon>
        <taxon>Pseudomonadota</taxon>
        <taxon>Betaproteobacteria</taxon>
        <taxon>Burkholderiales</taxon>
        <taxon>Burkholderiaceae</taxon>
        <taxon>Caballeronia</taxon>
    </lineage>
</organism>
<evidence type="ECO:0000313" key="2">
    <source>
        <dbReference type="Proteomes" id="UP000214720"/>
    </source>
</evidence>
<gene>
    <name evidence="1" type="ORF">BSU04_30395</name>
</gene>
<accession>A0A226WVY8</accession>